<name>A0AAD6XZB0_9AGAR</name>
<proteinExistence type="predicted"/>
<sequence length="93" mass="10715">MPASLRRFVLSLSCLFPGLAFFQCGLVYGYIYIFSCAHPILSYIIHTTLSPHPYTLLRQHQSRILTPSSSYRISAMFLTYDSCICFHRLPCYP</sequence>
<evidence type="ECO:0000313" key="1">
    <source>
        <dbReference type="EMBL" id="KAJ7103292.1"/>
    </source>
</evidence>
<evidence type="ECO:0000313" key="2">
    <source>
        <dbReference type="Proteomes" id="UP001222325"/>
    </source>
</evidence>
<comment type="caution">
    <text evidence="1">The sequence shown here is derived from an EMBL/GenBank/DDBJ whole genome shotgun (WGS) entry which is preliminary data.</text>
</comment>
<gene>
    <name evidence="1" type="ORF">B0H15DRAFT_205828</name>
</gene>
<reference evidence="1" key="1">
    <citation type="submission" date="2023-03" db="EMBL/GenBank/DDBJ databases">
        <title>Massive genome expansion in bonnet fungi (Mycena s.s.) driven by repeated elements and novel gene families across ecological guilds.</title>
        <authorList>
            <consortium name="Lawrence Berkeley National Laboratory"/>
            <person name="Harder C.B."/>
            <person name="Miyauchi S."/>
            <person name="Viragh M."/>
            <person name="Kuo A."/>
            <person name="Thoen E."/>
            <person name="Andreopoulos B."/>
            <person name="Lu D."/>
            <person name="Skrede I."/>
            <person name="Drula E."/>
            <person name="Henrissat B."/>
            <person name="Morin E."/>
            <person name="Kohler A."/>
            <person name="Barry K."/>
            <person name="LaButti K."/>
            <person name="Morin E."/>
            <person name="Salamov A."/>
            <person name="Lipzen A."/>
            <person name="Mereny Z."/>
            <person name="Hegedus B."/>
            <person name="Baldrian P."/>
            <person name="Stursova M."/>
            <person name="Weitz H."/>
            <person name="Taylor A."/>
            <person name="Grigoriev I.V."/>
            <person name="Nagy L.G."/>
            <person name="Martin F."/>
            <person name="Kauserud H."/>
        </authorList>
    </citation>
    <scope>NUCLEOTIDE SEQUENCE</scope>
    <source>
        <strain evidence="1">CBHHK173m</strain>
    </source>
</reference>
<dbReference type="EMBL" id="JARJCN010000002">
    <property type="protein sequence ID" value="KAJ7103292.1"/>
    <property type="molecule type" value="Genomic_DNA"/>
</dbReference>
<organism evidence="1 2">
    <name type="scientific">Mycena belliarum</name>
    <dbReference type="NCBI Taxonomy" id="1033014"/>
    <lineage>
        <taxon>Eukaryota</taxon>
        <taxon>Fungi</taxon>
        <taxon>Dikarya</taxon>
        <taxon>Basidiomycota</taxon>
        <taxon>Agaricomycotina</taxon>
        <taxon>Agaricomycetes</taxon>
        <taxon>Agaricomycetidae</taxon>
        <taxon>Agaricales</taxon>
        <taxon>Marasmiineae</taxon>
        <taxon>Mycenaceae</taxon>
        <taxon>Mycena</taxon>
    </lineage>
</organism>
<dbReference type="Proteomes" id="UP001222325">
    <property type="component" value="Unassembled WGS sequence"/>
</dbReference>
<accession>A0AAD6XZB0</accession>
<protein>
    <submittedName>
        <fullName evidence="1">Uncharacterized protein</fullName>
    </submittedName>
</protein>
<keyword evidence="2" id="KW-1185">Reference proteome</keyword>
<dbReference type="AlphaFoldDB" id="A0AAD6XZB0"/>